<keyword evidence="2" id="KW-1185">Reference proteome</keyword>
<comment type="caution">
    <text evidence="1">The sequence shown here is derived from an EMBL/GenBank/DDBJ whole genome shotgun (WGS) entry which is preliminary data.</text>
</comment>
<protein>
    <submittedName>
        <fullName evidence="1">Uncharacterized protein</fullName>
    </submittedName>
</protein>
<name>A0ABY6UBP9_BIOOC</name>
<accession>A0ABY6UBP9</accession>
<evidence type="ECO:0000313" key="1">
    <source>
        <dbReference type="EMBL" id="VUC27264.1"/>
    </source>
</evidence>
<evidence type="ECO:0000313" key="2">
    <source>
        <dbReference type="Proteomes" id="UP000766486"/>
    </source>
</evidence>
<gene>
    <name evidence="1" type="ORF">CLO192961_LOCUS208376</name>
</gene>
<reference evidence="1 2" key="1">
    <citation type="submission" date="2019-06" db="EMBL/GenBank/DDBJ databases">
        <authorList>
            <person name="Broberg M."/>
        </authorList>
    </citation>
    <scope>NUCLEOTIDE SEQUENCE [LARGE SCALE GENOMIC DNA]</scope>
</reference>
<organism evidence="1 2">
    <name type="scientific">Bionectria ochroleuca</name>
    <name type="common">Gliocladium roseum</name>
    <dbReference type="NCBI Taxonomy" id="29856"/>
    <lineage>
        <taxon>Eukaryota</taxon>
        <taxon>Fungi</taxon>
        <taxon>Dikarya</taxon>
        <taxon>Ascomycota</taxon>
        <taxon>Pezizomycotina</taxon>
        <taxon>Sordariomycetes</taxon>
        <taxon>Hypocreomycetidae</taxon>
        <taxon>Hypocreales</taxon>
        <taxon>Bionectriaceae</taxon>
        <taxon>Clonostachys</taxon>
    </lineage>
</organism>
<sequence>MTTARGYADKFGKWQKPEYHLAPTYDESPPPKGPFALGMILKEIKYYHRVDEDGPPVPIPESKIYSNNRLDTEEIINTSRSFGAQVVAKIFDSDVGGNVNHEAHKADSVYIKMQKLETTYFNPSEDYIQKCLELPYIATYLKLTKYKKPIYLITGLKVVWGGTRTNNYGRGSGGGAGAGLMLGPEALDLELKVEANRAKAAGSAGDTKVPYDFVLGIRLQKLCHKKQLILAGKVTAKNKPDLGKAVLLDASDAEEDEDDVLIPQPMDEEEAAAMIL</sequence>
<proteinExistence type="predicted"/>
<dbReference type="EMBL" id="CABFNS010000767">
    <property type="protein sequence ID" value="VUC27264.1"/>
    <property type="molecule type" value="Genomic_DNA"/>
</dbReference>
<dbReference type="Proteomes" id="UP000766486">
    <property type="component" value="Unassembled WGS sequence"/>
</dbReference>